<name>A0AA45BD51_BURVI</name>
<evidence type="ECO:0000259" key="1">
    <source>
        <dbReference type="Pfam" id="PF13358"/>
    </source>
</evidence>
<dbReference type="AlphaFoldDB" id="A0AA45BD51"/>
<sequence length="182" mass="20752">MKQTTLAKLQQAARQGVVRLLYLDEAGFCGSPPVQRSWSPRGLPHEIEPNHHCRRSVIGALDFGSNTLVHAAHASTIKGPHVERFIDDLLAAGDGRPTVVVLDNASIHHGFDEATRQRWLIDHHALLFYLPAYSPELNMIEIVWRQLKYRWRRFVTWTKETIDAELAELLRGYGSIFQTNFS</sequence>
<dbReference type="NCBIfam" id="NF033545">
    <property type="entry name" value="transpos_IS630"/>
    <property type="match status" value="1"/>
</dbReference>
<evidence type="ECO:0000313" key="3">
    <source>
        <dbReference type="Proteomes" id="UP000237632"/>
    </source>
</evidence>
<comment type="caution">
    <text evidence="2">The sequence shown here is derived from an EMBL/GenBank/DDBJ whole genome shotgun (WGS) entry which is preliminary data.</text>
</comment>
<dbReference type="InterPro" id="IPR038717">
    <property type="entry name" value="Tc1-like_DDE_dom"/>
</dbReference>
<feature type="domain" description="Tc1-like transposase DDE" evidence="1">
    <location>
        <begin position="19"/>
        <end position="154"/>
    </location>
</feature>
<dbReference type="Gene3D" id="3.30.420.10">
    <property type="entry name" value="Ribonuclease H-like superfamily/Ribonuclease H"/>
    <property type="match status" value="1"/>
</dbReference>
<dbReference type="EMBL" id="PVHK01000077">
    <property type="protein sequence ID" value="PRH42300.1"/>
    <property type="molecule type" value="Genomic_DNA"/>
</dbReference>
<dbReference type="InterPro" id="IPR047655">
    <property type="entry name" value="Transpos_IS630-like"/>
</dbReference>
<dbReference type="Pfam" id="PF13358">
    <property type="entry name" value="DDE_3"/>
    <property type="match status" value="1"/>
</dbReference>
<dbReference type="RefSeq" id="WP_077021606.1">
    <property type="nucleotide sequence ID" value="NZ_CADEQL010000003.1"/>
</dbReference>
<dbReference type="PANTHER" id="PTHR46564:SF1">
    <property type="entry name" value="TRANSPOSASE"/>
    <property type="match status" value="1"/>
</dbReference>
<reference evidence="2 3" key="1">
    <citation type="submission" date="2018-03" db="EMBL/GenBank/DDBJ databases">
        <authorList>
            <person name="Nguyen K."/>
            <person name="Fouts D."/>
            <person name="Sutton G."/>
        </authorList>
    </citation>
    <scope>NUCLEOTIDE SEQUENCE [LARGE SCALE GENOMIC DNA]</scope>
    <source>
        <strain evidence="2 3">AU3578</strain>
    </source>
</reference>
<accession>A0AA45BD51</accession>
<dbReference type="PANTHER" id="PTHR46564">
    <property type="entry name" value="TRANSPOSASE"/>
    <property type="match status" value="1"/>
</dbReference>
<dbReference type="GO" id="GO:0003676">
    <property type="term" value="F:nucleic acid binding"/>
    <property type="evidence" value="ECO:0007669"/>
    <property type="project" value="InterPro"/>
</dbReference>
<proteinExistence type="predicted"/>
<dbReference type="SUPFAM" id="SSF53098">
    <property type="entry name" value="Ribonuclease H-like"/>
    <property type="match status" value="1"/>
</dbReference>
<organism evidence="2 3">
    <name type="scientific">Burkholderia vietnamiensis</name>
    <dbReference type="NCBI Taxonomy" id="60552"/>
    <lineage>
        <taxon>Bacteria</taxon>
        <taxon>Pseudomonadati</taxon>
        <taxon>Pseudomonadota</taxon>
        <taxon>Betaproteobacteria</taxon>
        <taxon>Burkholderiales</taxon>
        <taxon>Burkholderiaceae</taxon>
        <taxon>Burkholderia</taxon>
        <taxon>Burkholderia cepacia complex</taxon>
    </lineage>
</organism>
<dbReference type="Proteomes" id="UP000237632">
    <property type="component" value="Unassembled WGS sequence"/>
</dbReference>
<evidence type="ECO:0000313" key="2">
    <source>
        <dbReference type="EMBL" id="PRH42300.1"/>
    </source>
</evidence>
<gene>
    <name evidence="2" type="ORF">C6T65_10945</name>
</gene>
<dbReference type="InterPro" id="IPR012337">
    <property type="entry name" value="RNaseH-like_sf"/>
</dbReference>
<protein>
    <submittedName>
        <fullName evidence="2">IS630 family transposase</fullName>
    </submittedName>
</protein>
<dbReference type="InterPro" id="IPR036397">
    <property type="entry name" value="RNaseH_sf"/>
</dbReference>